<feature type="domain" description="ABC transporter" evidence="4">
    <location>
        <begin position="333"/>
        <end position="548"/>
    </location>
</feature>
<dbReference type="SMART" id="SM00382">
    <property type="entry name" value="AAA"/>
    <property type="match status" value="2"/>
</dbReference>
<evidence type="ECO:0000256" key="2">
    <source>
        <dbReference type="ARBA" id="ARBA00022741"/>
    </source>
</evidence>
<dbReference type="Gene3D" id="3.40.50.300">
    <property type="entry name" value="P-loop containing nucleotide triphosphate hydrolases"/>
    <property type="match status" value="2"/>
</dbReference>
<gene>
    <name evidence="5" type="ORF">M427DRAFT_35947</name>
</gene>
<dbReference type="InterPro" id="IPR027417">
    <property type="entry name" value="P-loop_NTPase"/>
</dbReference>
<dbReference type="PANTHER" id="PTHR43514:SF4">
    <property type="entry name" value="ABC TRANSPORTER I FAMILY MEMBER 10"/>
    <property type="match status" value="1"/>
</dbReference>
<dbReference type="InterPro" id="IPR050334">
    <property type="entry name" value="Molybdenum_import_ModC"/>
</dbReference>
<dbReference type="OMA" id="WEIKKHI"/>
<dbReference type="SUPFAM" id="SSF52540">
    <property type="entry name" value="P-loop containing nucleoside triphosphate hydrolases"/>
    <property type="match status" value="2"/>
</dbReference>
<evidence type="ECO:0000256" key="3">
    <source>
        <dbReference type="ARBA" id="ARBA00022840"/>
    </source>
</evidence>
<dbReference type="CDD" id="cd03225">
    <property type="entry name" value="ABC_cobalt_CbiO_domain1"/>
    <property type="match status" value="1"/>
</dbReference>
<dbReference type="GO" id="GO:0016020">
    <property type="term" value="C:membrane"/>
    <property type="evidence" value="ECO:0007669"/>
    <property type="project" value="InterPro"/>
</dbReference>
<dbReference type="GO" id="GO:0005524">
    <property type="term" value="F:ATP binding"/>
    <property type="evidence" value="ECO:0007669"/>
    <property type="project" value="UniProtKB-KW"/>
</dbReference>
<dbReference type="Pfam" id="PF00005">
    <property type="entry name" value="ABC_tran"/>
    <property type="match status" value="2"/>
</dbReference>
<dbReference type="AlphaFoldDB" id="A0A139A3B7"/>
<keyword evidence="3" id="KW-0067">ATP-binding</keyword>
<proteinExistence type="predicted"/>
<feature type="domain" description="ABC transporter" evidence="4">
    <location>
        <begin position="56"/>
        <end position="308"/>
    </location>
</feature>
<keyword evidence="6" id="KW-1185">Reference proteome</keyword>
<dbReference type="GO" id="GO:0055085">
    <property type="term" value="P:transmembrane transport"/>
    <property type="evidence" value="ECO:0007669"/>
    <property type="project" value="InterPro"/>
</dbReference>
<keyword evidence="2" id="KW-0547">Nucleotide-binding</keyword>
<reference evidence="5 6" key="1">
    <citation type="journal article" date="2015" name="Genome Biol. Evol.">
        <title>Phylogenomic analyses indicate that early fungi evolved digesting cell walls of algal ancestors of land plants.</title>
        <authorList>
            <person name="Chang Y."/>
            <person name="Wang S."/>
            <person name="Sekimoto S."/>
            <person name="Aerts A.L."/>
            <person name="Choi C."/>
            <person name="Clum A."/>
            <person name="LaButti K.M."/>
            <person name="Lindquist E.A."/>
            <person name="Yee Ngan C."/>
            <person name="Ohm R.A."/>
            <person name="Salamov A.A."/>
            <person name="Grigoriev I.V."/>
            <person name="Spatafora J.W."/>
            <person name="Berbee M.L."/>
        </authorList>
    </citation>
    <scope>NUCLEOTIDE SEQUENCE [LARGE SCALE GENOMIC DNA]</scope>
    <source>
        <strain evidence="5 6">JEL478</strain>
    </source>
</reference>
<accession>A0A139A3B7</accession>
<dbReference type="Proteomes" id="UP000070544">
    <property type="component" value="Unassembled WGS sequence"/>
</dbReference>
<protein>
    <submittedName>
        <fullName evidence="5">p-loop containing nucleoside triphosphate hydrolase protein</fullName>
    </submittedName>
</protein>
<evidence type="ECO:0000313" key="6">
    <source>
        <dbReference type="Proteomes" id="UP000070544"/>
    </source>
</evidence>
<dbReference type="GO" id="GO:0016887">
    <property type="term" value="F:ATP hydrolysis activity"/>
    <property type="evidence" value="ECO:0007669"/>
    <property type="project" value="InterPro"/>
</dbReference>
<organism evidence="5 6">
    <name type="scientific">Gonapodya prolifera (strain JEL478)</name>
    <name type="common">Monoblepharis prolifera</name>
    <dbReference type="NCBI Taxonomy" id="1344416"/>
    <lineage>
        <taxon>Eukaryota</taxon>
        <taxon>Fungi</taxon>
        <taxon>Fungi incertae sedis</taxon>
        <taxon>Chytridiomycota</taxon>
        <taxon>Chytridiomycota incertae sedis</taxon>
        <taxon>Monoblepharidomycetes</taxon>
        <taxon>Monoblepharidales</taxon>
        <taxon>Gonapodyaceae</taxon>
        <taxon>Gonapodya</taxon>
    </lineage>
</organism>
<dbReference type="EMBL" id="KQ965804">
    <property type="protein sequence ID" value="KXS11261.1"/>
    <property type="molecule type" value="Genomic_DNA"/>
</dbReference>
<keyword evidence="1" id="KW-0813">Transport</keyword>
<evidence type="ECO:0000259" key="4">
    <source>
        <dbReference type="PROSITE" id="PS50893"/>
    </source>
</evidence>
<dbReference type="GO" id="GO:0005739">
    <property type="term" value="C:mitochondrion"/>
    <property type="evidence" value="ECO:0007669"/>
    <property type="project" value="TreeGrafter"/>
</dbReference>
<dbReference type="PANTHER" id="PTHR43514">
    <property type="entry name" value="ABC TRANSPORTER I FAMILY MEMBER 10"/>
    <property type="match status" value="1"/>
</dbReference>
<dbReference type="InterPro" id="IPR003593">
    <property type="entry name" value="AAA+_ATPase"/>
</dbReference>
<sequence length="549" mass="60998">MPAPSALRLRLSSCPTLLFALPRSHVPPPVPSSLPRFFSTTHSAATSSTAEPLISIASATISRQVPGSGVPRPIFRDLDWRVEEHQRWAVVGPVGSGKSSLGELLVGRHHVSPPESVAFPALEEEVMGGSQPFRLVSFKEDSGLFSYSKHYYQERYHWTDAWTDVSLRSFLEAGLPEGAGTQNRVEQVAKRMGIAGLLAMSFLKMSNGQVRRARIARAVLVGARVVVLDEPFMGLDPPNRLDVSSLLGSLTDPSASPPLHVLLLLRPQDPLPEWITHVLVLDAMRVAWRGERAGYVAAFPENHQDAAVTGRDASPVSISRARRESREQLPDVVKMENVRVSYSGVPILRDVDWSVKRGDRWALVGANGSGKSTLLSLITGDNPQSYANRISLFGVPRGSGESIWEIKTRIGLVSPEVHFYFHEPMPAERVVAMGLPAGTPKEEGEERVQRIMREFEQEHVKGRMWAHLSVGEQRVLLLMRSLISDPELIIWDEPFQGLDPSLVSLVNKWIERHLREDQTLIFVTHSEEEMPAVVDRRLRLDQGMVVEVV</sequence>
<dbReference type="STRING" id="1344416.A0A139A3B7"/>
<dbReference type="InterPro" id="IPR003439">
    <property type="entry name" value="ABC_transporter-like_ATP-bd"/>
</dbReference>
<name>A0A139A3B7_GONPJ</name>
<evidence type="ECO:0000313" key="5">
    <source>
        <dbReference type="EMBL" id="KXS11261.1"/>
    </source>
</evidence>
<dbReference type="InterPro" id="IPR015856">
    <property type="entry name" value="ABC_transpr_CbiO/EcfA_su"/>
</dbReference>
<dbReference type="PROSITE" id="PS50893">
    <property type="entry name" value="ABC_TRANSPORTER_2"/>
    <property type="match status" value="2"/>
</dbReference>
<keyword evidence="5" id="KW-0378">Hydrolase</keyword>
<dbReference type="OrthoDB" id="10255969at2759"/>
<evidence type="ECO:0000256" key="1">
    <source>
        <dbReference type="ARBA" id="ARBA00022448"/>
    </source>
</evidence>